<dbReference type="InterPro" id="IPR000160">
    <property type="entry name" value="GGDEF_dom"/>
</dbReference>
<dbReference type="Proteomes" id="UP001445472">
    <property type="component" value="Unassembled WGS sequence"/>
</dbReference>
<dbReference type="Pfam" id="PF00990">
    <property type="entry name" value="GGDEF"/>
    <property type="match status" value="1"/>
</dbReference>
<evidence type="ECO:0000259" key="3">
    <source>
        <dbReference type="PROSITE" id="PS50887"/>
    </source>
</evidence>
<accession>A0ABV1UMQ8</accession>
<dbReference type="SUPFAM" id="SSF55073">
    <property type="entry name" value="Nucleotide cyclase"/>
    <property type="match status" value="1"/>
</dbReference>
<dbReference type="InterPro" id="IPR029787">
    <property type="entry name" value="Nucleotide_cyclase"/>
</dbReference>
<feature type="transmembrane region" description="Helical" evidence="1">
    <location>
        <begin position="189"/>
        <end position="210"/>
    </location>
</feature>
<feature type="transmembrane region" description="Helical" evidence="1">
    <location>
        <begin position="55"/>
        <end position="73"/>
    </location>
</feature>
<organism evidence="4 5">
    <name type="scientific">Streptomyces xantholiticus</name>
    <dbReference type="NCBI Taxonomy" id="68285"/>
    <lineage>
        <taxon>Bacteria</taxon>
        <taxon>Bacillati</taxon>
        <taxon>Actinomycetota</taxon>
        <taxon>Actinomycetes</taxon>
        <taxon>Kitasatosporales</taxon>
        <taxon>Streptomycetaceae</taxon>
        <taxon>Streptomyces</taxon>
    </lineage>
</organism>
<dbReference type="CDD" id="cd00130">
    <property type="entry name" value="PAS"/>
    <property type="match status" value="1"/>
</dbReference>
<dbReference type="SUPFAM" id="SSF55785">
    <property type="entry name" value="PYP-like sensor domain (PAS domain)"/>
    <property type="match status" value="1"/>
</dbReference>
<dbReference type="InterPro" id="IPR013767">
    <property type="entry name" value="PAS_fold"/>
</dbReference>
<dbReference type="EMBL" id="JBEPBX010000001">
    <property type="protein sequence ID" value="MER6612084.1"/>
    <property type="molecule type" value="Genomic_DNA"/>
</dbReference>
<keyword evidence="1" id="KW-0812">Transmembrane</keyword>
<dbReference type="SMART" id="SM00267">
    <property type="entry name" value="GGDEF"/>
    <property type="match status" value="1"/>
</dbReference>
<dbReference type="PANTHER" id="PTHR44757:SF2">
    <property type="entry name" value="BIOFILM ARCHITECTURE MAINTENANCE PROTEIN MBAA"/>
    <property type="match status" value="1"/>
</dbReference>
<feature type="transmembrane region" description="Helical" evidence="1">
    <location>
        <begin position="255"/>
        <end position="278"/>
    </location>
</feature>
<evidence type="ECO:0000313" key="4">
    <source>
        <dbReference type="EMBL" id="MER6612084.1"/>
    </source>
</evidence>
<comment type="caution">
    <text evidence="4">The sequence shown here is derived from an EMBL/GenBank/DDBJ whole genome shotgun (WGS) entry which is preliminary data.</text>
</comment>
<dbReference type="PROSITE" id="PS50887">
    <property type="entry name" value="GGDEF"/>
    <property type="match status" value="1"/>
</dbReference>
<reference evidence="4 5" key="1">
    <citation type="submission" date="2024-06" db="EMBL/GenBank/DDBJ databases">
        <title>The Natural Products Discovery Center: Release of the First 8490 Sequenced Strains for Exploring Actinobacteria Biosynthetic Diversity.</title>
        <authorList>
            <person name="Kalkreuter E."/>
            <person name="Kautsar S.A."/>
            <person name="Yang D."/>
            <person name="Bader C.D."/>
            <person name="Teijaro C.N."/>
            <person name="Fluegel L."/>
            <person name="Davis C.M."/>
            <person name="Simpson J.R."/>
            <person name="Lauterbach L."/>
            <person name="Steele A.D."/>
            <person name="Gui C."/>
            <person name="Meng S."/>
            <person name="Li G."/>
            <person name="Viehrig K."/>
            <person name="Ye F."/>
            <person name="Su P."/>
            <person name="Kiefer A.F."/>
            <person name="Nichols A."/>
            <person name="Cepeda A.J."/>
            <person name="Yan W."/>
            <person name="Fan B."/>
            <person name="Jiang Y."/>
            <person name="Adhikari A."/>
            <person name="Zheng C.-J."/>
            <person name="Schuster L."/>
            <person name="Cowan T.M."/>
            <person name="Smanski M.J."/>
            <person name="Chevrette M.G."/>
            <person name="De Carvalho L.P.S."/>
            <person name="Shen B."/>
        </authorList>
    </citation>
    <scope>NUCLEOTIDE SEQUENCE [LARGE SCALE GENOMIC DNA]</scope>
    <source>
        <strain evidence="4 5">NPDC000837</strain>
    </source>
</reference>
<dbReference type="InterPro" id="IPR000014">
    <property type="entry name" value="PAS"/>
</dbReference>
<keyword evidence="4" id="KW-0808">Transferase</keyword>
<feature type="transmembrane region" description="Helical" evidence="1">
    <location>
        <begin position="216"/>
        <end position="235"/>
    </location>
</feature>
<dbReference type="SMART" id="SM00091">
    <property type="entry name" value="PAS"/>
    <property type="match status" value="1"/>
</dbReference>
<dbReference type="EC" id="2.7.7.65" evidence="4"/>
<dbReference type="CDD" id="cd01949">
    <property type="entry name" value="GGDEF"/>
    <property type="match status" value="1"/>
</dbReference>
<evidence type="ECO:0000256" key="1">
    <source>
        <dbReference type="SAM" id="Phobius"/>
    </source>
</evidence>
<sequence length="621" mass="64905">MGKALCFGSAAAVAVGAGGTAVAFLGVGIGVPAAHGMAALSLLARARTVTGRVRLRLLLLAVSVAAGGLHHLLAGLPSGTGRSDGVLRCVVQLLTVTGITTCLALGVTGLVVAAADSGRTLIWLRRLLDGWMIAASLLTLCWVLLLHRADQGSDVSGSLEGLARVVTDILVLGLLITLHFCLKPGERAAVVTAAIALVILTASDMLRVLLPVPGTLGGIPLAAICTITGLLLVTATPWMPGGATAIGVDKREMPVVAVVAAFVPVVVCALVMVAHTLAGGRTDVVTVVLAGSVLLGLGARQAIAHADHLRITREAAAREAHYRTLVDGSCDVITIVSLDGRVLYVSPAARDVFGYDPQDLVGARLPLYCHPEDRTPLMRSVEMLRQEAESGIRGPSRCVSCRVRASDGQWRHVESMISHHADGLIFNSRDVTERIALQAQLQHLAFHDGLTGLPNRALFTDRVTHALKKRTAAAAPPAVLYVDLDGFKAVNDSAGHAAGDALLLQAARRLQASVRAEDTVARLGGDEFAALLEAEAGTRTSRAREVAERILCALSKPYRLGDVDAVVSASMGIAVATPGITPEELLHCADLAMYEAKAAGKGCIRTHRPQPKNIWSSTLNR</sequence>
<dbReference type="PROSITE" id="PS50112">
    <property type="entry name" value="PAS"/>
    <property type="match status" value="1"/>
</dbReference>
<evidence type="ECO:0000259" key="2">
    <source>
        <dbReference type="PROSITE" id="PS50112"/>
    </source>
</evidence>
<feature type="transmembrane region" description="Helical" evidence="1">
    <location>
        <begin position="161"/>
        <end position="182"/>
    </location>
</feature>
<dbReference type="Pfam" id="PF00989">
    <property type="entry name" value="PAS"/>
    <property type="match status" value="1"/>
</dbReference>
<dbReference type="NCBIfam" id="TIGR00254">
    <property type="entry name" value="GGDEF"/>
    <property type="match status" value="1"/>
</dbReference>
<keyword evidence="4" id="KW-0548">Nucleotidyltransferase</keyword>
<dbReference type="NCBIfam" id="TIGR00229">
    <property type="entry name" value="sensory_box"/>
    <property type="match status" value="1"/>
</dbReference>
<dbReference type="InterPro" id="IPR043128">
    <property type="entry name" value="Rev_trsase/Diguanyl_cyclase"/>
</dbReference>
<feature type="transmembrane region" description="Helical" evidence="1">
    <location>
        <begin position="127"/>
        <end position="149"/>
    </location>
</feature>
<feature type="domain" description="PAS" evidence="2">
    <location>
        <begin position="318"/>
        <end position="391"/>
    </location>
</feature>
<feature type="domain" description="GGDEF" evidence="3">
    <location>
        <begin position="475"/>
        <end position="609"/>
    </location>
</feature>
<evidence type="ECO:0000313" key="5">
    <source>
        <dbReference type="Proteomes" id="UP001445472"/>
    </source>
</evidence>
<gene>
    <name evidence="4" type="ORF">ABT276_01425</name>
</gene>
<dbReference type="GO" id="GO:0052621">
    <property type="term" value="F:diguanylate cyclase activity"/>
    <property type="evidence" value="ECO:0007669"/>
    <property type="project" value="UniProtKB-EC"/>
</dbReference>
<proteinExistence type="predicted"/>
<feature type="transmembrane region" description="Helical" evidence="1">
    <location>
        <begin position="93"/>
        <end position="115"/>
    </location>
</feature>
<keyword evidence="1" id="KW-0472">Membrane</keyword>
<keyword evidence="5" id="KW-1185">Reference proteome</keyword>
<dbReference type="Gene3D" id="3.30.70.270">
    <property type="match status" value="1"/>
</dbReference>
<dbReference type="PANTHER" id="PTHR44757">
    <property type="entry name" value="DIGUANYLATE CYCLASE DGCP"/>
    <property type="match status" value="1"/>
</dbReference>
<name>A0ABV1UMQ8_9ACTN</name>
<dbReference type="Gene3D" id="3.30.450.20">
    <property type="entry name" value="PAS domain"/>
    <property type="match status" value="1"/>
</dbReference>
<dbReference type="InterPro" id="IPR052155">
    <property type="entry name" value="Biofilm_reg_signaling"/>
</dbReference>
<keyword evidence="1" id="KW-1133">Transmembrane helix</keyword>
<dbReference type="InterPro" id="IPR035965">
    <property type="entry name" value="PAS-like_dom_sf"/>
</dbReference>
<protein>
    <submittedName>
        <fullName evidence="4">Sensor domain-containing diguanylate cyclase</fullName>
        <ecNumber evidence="4">2.7.7.65</ecNumber>
    </submittedName>
</protein>